<feature type="region of interest" description="Disordered" evidence="1">
    <location>
        <begin position="1"/>
        <end position="20"/>
    </location>
</feature>
<dbReference type="KEGG" id="ttq:NIES37_36980"/>
<organism evidence="2 3">
    <name type="scientific">Tolypothrix tenuis PCC 7101</name>
    <dbReference type="NCBI Taxonomy" id="231146"/>
    <lineage>
        <taxon>Bacteria</taxon>
        <taxon>Bacillati</taxon>
        <taxon>Cyanobacteriota</taxon>
        <taxon>Cyanophyceae</taxon>
        <taxon>Nostocales</taxon>
        <taxon>Tolypothrichaceae</taxon>
        <taxon>Tolypothrix</taxon>
    </lineage>
</organism>
<feature type="region of interest" description="Disordered" evidence="1">
    <location>
        <begin position="58"/>
        <end position="80"/>
    </location>
</feature>
<evidence type="ECO:0000256" key="1">
    <source>
        <dbReference type="SAM" id="MobiDB-lite"/>
    </source>
</evidence>
<keyword evidence="3" id="KW-1185">Reference proteome</keyword>
<gene>
    <name evidence="2" type="ORF">NIES37_36980</name>
</gene>
<dbReference type="RefSeq" id="WP_096578043.1">
    <property type="nucleotide sequence ID" value="NZ_CAWNJS010000001.1"/>
</dbReference>
<dbReference type="Proteomes" id="UP000218785">
    <property type="component" value="Chromosome"/>
</dbReference>
<name>A0A1Z4N1X6_9CYAN</name>
<proteinExistence type="predicted"/>
<sequence>MTKPISENFDESHYKPEPPEQFFPAQHLKVYQTSPTEQLLICECQKCLAPLSIEVVFMTPQNSKPRPKGKTDSKPDNRAQCPNCGQVPIYLESCIVKSVNQLPTSPWQNSES</sequence>
<dbReference type="EMBL" id="AP018248">
    <property type="protein sequence ID" value="BAY99715.1"/>
    <property type="molecule type" value="Genomic_DNA"/>
</dbReference>
<protein>
    <submittedName>
        <fullName evidence="2">Uncharacterized protein</fullName>
    </submittedName>
</protein>
<accession>A0A1Z4N1X6</accession>
<evidence type="ECO:0000313" key="3">
    <source>
        <dbReference type="Proteomes" id="UP000218785"/>
    </source>
</evidence>
<dbReference type="AlphaFoldDB" id="A0A1Z4N1X6"/>
<evidence type="ECO:0000313" key="2">
    <source>
        <dbReference type="EMBL" id="BAY99715.1"/>
    </source>
</evidence>
<reference evidence="2 3" key="1">
    <citation type="submission" date="2017-06" db="EMBL/GenBank/DDBJ databases">
        <title>Genome sequencing of cyanobaciteial culture collection at National Institute for Environmental Studies (NIES).</title>
        <authorList>
            <person name="Hirose Y."/>
            <person name="Shimura Y."/>
            <person name="Fujisawa T."/>
            <person name="Nakamura Y."/>
            <person name="Kawachi M."/>
        </authorList>
    </citation>
    <scope>NUCLEOTIDE SEQUENCE [LARGE SCALE GENOMIC DNA]</scope>
    <source>
        <strain evidence="2 3">NIES-37</strain>
    </source>
</reference>